<keyword evidence="3" id="KW-1185">Reference proteome</keyword>
<evidence type="ECO:0000256" key="1">
    <source>
        <dbReference type="SAM" id="MobiDB-lite"/>
    </source>
</evidence>
<dbReference type="Proteomes" id="UP000234789">
    <property type="component" value="Unassembled WGS sequence"/>
</dbReference>
<reference evidence="2 3" key="1">
    <citation type="submission" date="2017-05" db="EMBL/GenBank/DDBJ databases">
        <title>Functional genome analysis of Paenibacillus pasadenensis strain R16: insights on endophytic life style and antifungal activity.</title>
        <authorList>
            <person name="Passera A."/>
            <person name="Marcolungo L."/>
            <person name="Casati P."/>
            <person name="Brasca M."/>
            <person name="Quaglino F."/>
            <person name="Delledonne M."/>
        </authorList>
    </citation>
    <scope>NUCLEOTIDE SEQUENCE [LARGE SCALE GENOMIC DNA]</scope>
    <source>
        <strain evidence="2 3">R16</strain>
    </source>
</reference>
<comment type="caution">
    <text evidence="2">The sequence shown here is derived from an EMBL/GenBank/DDBJ whole genome shotgun (WGS) entry which is preliminary data.</text>
</comment>
<accession>A0A2N5N1S1</accession>
<proteinExistence type="predicted"/>
<sequence length="52" mass="6067">MDNRLPVLYPIRRSAGMRLRAQRVSSRTSGRTDAFRQDGDPEEIRLPWFGYA</sequence>
<feature type="region of interest" description="Disordered" evidence="1">
    <location>
        <begin position="20"/>
        <end position="39"/>
    </location>
</feature>
<evidence type="ECO:0000313" key="2">
    <source>
        <dbReference type="EMBL" id="PLT44282.1"/>
    </source>
</evidence>
<name>A0A2N5N1S1_9BACL</name>
<gene>
    <name evidence="2" type="ORF">B8V81_2713</name>
</gene>
<evidence type="ECO:0000313" key="3">
    <source>
        <dbReference type="Proteomes" id="UP000234789"/>
    </source>
</evidence>
<dbReference type="EMBL" id="NFEZ01000004">
    <property type="protein sequence ID" value="PLT44282.1"/>
    <property type="molecule type" value="Genomic_DNA"/>
</dbReference>
<dbReference type="AlphaFoldDB" id="A0A2N5N1S1"/>
<organism evidence="2 3">
    <name type="scientific">Paenibacillus pasadenensis</name>
    <dbReference type="NCBI Taxonomy" id="217090"/>
    <lineage>
        <taxon>Bacteria</taxon>
        <taxon>Bacillati</taxon>
        <taxon>Bacillota</taxon>
        <taxon>Bacilli</taxon>
        <taxon>Bacillales</taxon>
        <taxon>Paenibacillaceae</taxon>
        <taxon>Paenibacillus</taxon>
    </lineage>
</organism>
<protein>
    <submittedName>
        <fullName evidence="2">Uncharacterized protein</fullName>
    </submittedName>
</protein>